<feature type="region of interest" description="Disordered" evidence="1">
    <location>
        <begin position="1"/>
        <end position="68"/>
    </location>
</feature>
<protein>
    <submittedName>
        <fullName evidence="3">Uncharacterized protein</fullName>
    </submittedName>
</protein>
<sequence>MNGYSRQSPVATATPPQATLSQPPEGIGGGGIGLVQWAANEPKRKANSSVDGKEEGAAEETDKTISVK</sequence>
<dbReference type="AlphaFoldDB" id="A0A914HT46"/>
<dbReference type="Proteomes" id="UP000887572">
    <property type="component" value="Unplaced"/>
</dbReference>
<feature type="compositionally biased region" description="Polar residues" evidence="1">
    <location>
        <begin position="1"/>
        <end position="22"/>
    </location>
</feature>
<proteinExistence type="predicted"/>
<organism evidence="2 3">
    <name type="scientific">Globodera rostochiensis</name>
    <name type="common">Golden nematode worm</name>
    <name type="synonym">Heterodera rostochiensis</name>
    <dbReference type="NCBI Taxonomy" id="31243"/>
    <lineage>
        <taxon>Eukaryota</taxon>
        <taxon>Metazoa</taxon>
        <taxon>Ecdysozoa</taxon>
        <taxon>Nematoda</taxon>
        <taxon>Chromadorea</taxon>
        <taxon>Rhabditida</taxon>
        <taxon>Tylenchina</taxon>
        <taxon>Tylenchomorpha</taxon>
        <taxon>Tylenchoidea</taxon>
        <taxon>Heteroderidae</taxon>
        <taxon>Heteroderinae</taxon>
        <taxon>Globodera</taxon>
    </lineage>
</organism>
<accession>A0A914HT46</accession>
<evidence type="ECO:0000313" key="3">
    <source>
        <dbReference type="WBParaSite" id="Gr19_v10_g3728.t1"/>
    </source>
</evidence>
<keyword evidence="2" id="KW-1185">Reference proteome</keyword>
<dbReference type="WBParaSite" id="Gr19_v10_g3728.t1">
    <property type="protein sequence ID" value="Gr19_v10_g3728.t1"/>
    <property type="gene ID" value="Gr19_v10_g3728"/>
</dbReference>
<reference evidence="3" key="1">
    <citation type="submission" date="2022-11" db="UniProtKB">
        <authorList>
            <consortium name="WormBaseParasite"/>
        </authorList>
    </citation>
    <scope>IDENTIFICATION</scope>
</reference>
<evidence type="ECO:0000256" key="1">
    <source>
        <dbReference type="SAM" id="MobiDB-lite"/>
    </source>
</evidence>
<evidence type="ECO:0000313" key="2">
    <source>
        <dbReference type="Proteomes" id="UP000887572"/>
    </source>
</evidence>
<feature type="compositionally biased region" description="Basic and acidic residues" evidence="1">
    <location>
        <begin position="51"/>
        <end position="68"/>
    </location>
</feature>
<name>A0A914HT46_GLORO</name>